<feature type="transmembrane region" description="Helical" evidence="4">
    <location>
        <begin position="103"/>
        <end position="119"/>
    </location>
</feature>
<sequence length="402" mass="42564">MPRRPFLNGLFRPAPFEECDDPHAAPSAYRGPAAAPPWTWRRAKQNLVWVYFFGLIFLALSLPGIADGVSAATVVGRVVFLALIFVCYPLTTLMADTSLFTRWSYVVGFAALTVVSAVAWGWQFVNWGVYVAIVIAALVPWRQSRFAIVAWGALMVATWLVSRDVGALFIAVLSMGIGLAMGGGIEGGRITYQLERSRQRVSTLSVAAERERIGRDLHDILGHSLTAISIKSGLAARLVDADPAAARVQIAEVETIARQALADVRATASGLTEVRLATELASARSVLLAAGVEAQVPTAVPPLSDEVSELFGYVVREAVTNVVRHAEAGLCTISVGPTEVRIADDGTGRAGSRGSRGNGLRGLSERVTAAGGLLEVDSRPGAGTVIVARLSSAGRPAAEPVR</sequence>
<dbReference type="Gene3D" id="1.20.5.1930">
    <property type="match status" value="1"/>
</dbReference>
<dbReference type="Proteomes" id="UP001501490">
    <property type="component" value="Unassembled WGS sequence"/>
</dbReference>
<feature type="domain" description="Signal transduction histidine kinase subgroup 3 dimerisation and phosphoacceptor" evidence="5">
    <location>
        <begin position="209"/>
        <end position="273"/>
    </location>
</feature>
<dbReference type="PANTHER" id="PTHR24421:SF63">
    <property type="entry name" value="SENSOR HISTIDINE KINASE DESK"/>
    <property type="match status" value="1"/>
</dbReference>
<keyword evidence="4" id="KW-0812">Transmembrane</keyword>
<dbReference type="EMBL" id="BAABAB010000015">
    <property type="protein sequence ID" value="GAA3618919.1"/>
    <property type="molecule type" value="Genomic_DNA"/>
</dbReference>
<name>A0ABP6ZU94_9ACTN</name>
<evidence type="ECO:0000313" key="6">
    <source>
        <dbReference type="EMBL" id="GAA3618919.1"/>
    </source>
</evidence>
<keyword evidence="1" id="KW-0808">Transferase</keyword>
<evidence type="ECO:0000256" key="3">
    <source>
        <dbReference type="ARBA" id="ARBA00023012"/>
    </source>
</evidence>
<evidence type="ECO:0000256" key="1">
    <source>
        <dbReference type="ARBA" id="ARBA00022679"/>
    </source>
</evidence>
<dbReference type="InterPro" id="IPR036890">
    <property type="entry name" value="HATPase_C_sf"/>
</dbReference>
<reference evidence="7" key="1">
    <citation type="journal article" date="2019" name="Int. J. Syst. Evol. Microbiol.">
        <title>The Global Catalogue of Microorganisms (GCM) 10K type strain sequencing project: providing services to taxonomists for standard genome sequencing and annotation.</title>
        <authorList>
            <consortium name="The Broad Institute Genomics Platform"/>
            <consortium name="The Broad Institute Genome Sequencing Center for Infectious Disease"/>
            <person name="Wu L."/>
            <person name="Ma J."/>
        </authorList>
    </citation>
    <scope>NUCLEOTIDE SEQUENCE [LARGE SCALE GENOMIC DNA]</scope>
    <source>
        <strain evidence="7">JCM 16929</strain>
    </source>
</reference>
<dbReference type="Gene3D" id="3.30.565.10">
    <property type="entry name" value="Histidine kinase-like ATPase, C-terminal domain"/>
    <property type="match status" value="1"/>
</dbReference>
<dbReference type="RefSeq" id="WP_344804254.1">
    <property type="nucleotide sequence ID" value="NZ_BAABAB010000015.1"/>
</dbReference>
<keyword evidence="2 6" id="KW-0418">Kinase</keyword>
<dbReference type="CDD" id="cd16917">
    <property type="entry name" value="HATPase_UhpB-NarQ-NarX-like"/>
    <property type="match status" value="1"/>
</dbReference>
<organism evidence="6 7">
    <name type="scientific">Microlunatus ginsengisoli</name>
    <dbReference type="NCBI Taxonomy" id="363863"/>
    <lineage>
        <taxon>Bacteria</taxon>
        <taxon>Bacillati</taxon>
        <taxon>Actinomycetota</taxon>
        <taxon>Actinomycetes</taxon>
        <taxon>Propionibacteriales</taxon>
        <taxon>Propionibacteriaceae</taxon>
        <taxon>Microlunatus</taxon>
    </lineage>
</organism>
<keyword evidence="4" id="KW-1133">Transmembrane helix</keyword>
<evidence type="ECO:0000313" key="7">
    <source>
        <dbReference type="Proteomes" id="UP001501490"/>
    </source>
</evidence>
<dbReference type="Pfam" id="PF07730">
    <property type="entry name" value="HisKA_3"/>
    <property type="match status" value="1"/>
</dbReference>
<dbReference type="InterPro" id="IPR050482">
    <property type="entry name" value="Sensor_HK_TwoCompSys"/>
</dbReference>
<keyword evidence="3" id="KW-0902">Two-component regulatory system</keyword>
<keyword evidence="7" id="KW-1185">Reference proteome</keyword>
<comment type="caution">
    <text evidence="6">The sequence shown here is derived from an EMBL/GenBank/DDBJ whole genome shotgun (WGS) entry which is preliminary data.</text>
</comment>
<dbReference type="GO" id="GO:0016301">
    <property type="term" value="F:kinase activity"/>
    <property type="evidence" value="ECO:0007669"/>
    <property type="project" value="UniProtKB-KW"/>
</dbReference>
<feature type="transmembrane region" description="Helical" evidence="4">
    <location>
        <begin position="125"/>
        <end position="141"/>
    </location>
</feature>
<feature type="transmembrane region" description="Helical" evidence="4">
    <location>
        <begin position="71"/>
        <end position="91"/>
    </location>
</feature>
<dbReference type="InterPro" id="IPR011712">
    <property type="entry name" value="Sig_transdc_His_kin_sub3_dim/P"/>
</dbReference>
<gene>
    <name evidence="6" type="ORF">GCM10022236_21490</name>
</gene>
<feature type="transmembrane region" description="Helical" evidence="4">
    <location>
        <begin position="168"/>
        <end position="192"/>
    </location>
</feature>
<dbReference type="PANTHER" id="PTHR24421">
    <property type="entry name" value="NITRATE/NITRITE SENSOR PROTEIN NARX-RELATED"/>
    <property type="match status" value="1"/>
</dbReference>
<dbReference type="SUPFAM" id="SSF55874">
    <property type="entry name" value="ATPase domain of HSP90 chaperone/DNA topoisomerase II/histidine kinase"/>
    <property type="match status" value="1"/>
</dbReference>
<proteinExistence type="predicted"/>
<evidence type="ECO:0000256" key="2">
    <source>
        <dbReference type="ARBA" id="ARBA00022777"/>
    </source>
</evidence>
<feature type="transmembrane region" description="Helical" evidence="4">
    <location>
        <begin position="47"/>
        <end position="65"/>
    </location>
</feature>
<protein>
    <submittedName>
        <fullName evidence="6">Sensor histidine kinase</fullName>
    </submittedName>
</protein>
<keyword evidence="4" id="KW-0472">Membrane</keyword>
<evidence type="ECO:0000259" key="5">
    <source>
        <dbReference type="Pfam" id="PF07730"/>
    </source>
</evidence>
<feature type="transmembrane region" description="Helical" evidence="4">
    <location>
        <begin position="146"/>
        <end position="162"/>
    </location>
</feature>
<evidence type="ECO:0000256" key="4">
    <source>
        <dbReference type="SAM" id="Phobius"/>
    </source>
</evidence>
<accession>A0ABP6ZU94</accession>